<feature type="binding site" evidence="7">
    <location>
        <begin position="52"/>
        <end position="54"/>
    </location>
    <ligand>
        <name>ATP</name>
        <dbReference type="ChEBI" id="CHEBI:30616"/>
    </ligand>
</feature>
<comment type="caution">
    <text evidence="11">The sequence shown here is derived from an EMBL/GenBank/DDBJ whole genome shotgun (WGS) entry which is preliminary data.</text>
</comment>
<dbReference type="AlphaFoldDB" id="A0A1X4XUT0"/>
<organism evidence="11 12">
    <name type="scientific">Desulfurella amilsii</name>
    <dbReference type="NCBI Taxonomy" id="1562698"/>
    <lineage>
        <taxon>Bacteria</taxon>
        <taxon>Pseudomonadati</taxon>
        <taxon>Campylobacterota</taxon>
        <taxon>Desulfurellia</taxon>
        <taxon>Desulfurellales</taxon>
        <taxon>Desulfurellaceae</taxon>
        <taxon>Desulfurella</taxon>
    </lineage>
</organism>
<keyword evidence="4 7" id="KW-0479">Metal-binding</keyword>
<feature type="region of interest" description="Disordered" evidence="9">
    <location>
        <begin position="381"/>
        <end position="403"/>
    </location>
</feature>
<keyword evidence="3 7" id="KW-0436">Ligase</keyword>
<keyword evidence="2 7" id="KW-0816">Tricarboxylic acid cycle</keyword>
<comment type="catalytic activity">
    <reaction evidence="7">
        <text>succinate + ATP + CoA = succinyl-CoA + ADP + phosphate</text>
        <dbReference type="Rhea" id="RHEA:17661"/>
        <dbReference type="ChEBI" id="CHEBI:30031"/>
        <dbReference type="ChEBI" id="CHEBI:30616"/>
        <dbReference type="ChEBI" id="CHEBI:43474"/>
        <dbReference type="ChEBI" id="CHEBI:57287"/>
        <dbReference type="ChEBI" id="CHEBI:57292"/>
        <dbReference type="ChEBI" id="CHEBI:456216"/>
        <dbReference type="EC" id="6.2.1.5"/>
    </reaction>
</comment>
<proteinExistence type="inferred from homology"/>
<evidence type="ECO:0000256" key="5">
    <source>
        <dbReference type="ARBA" id="ARBA00022741"/>
    </source>
</evidence>
<dbReference type="FunFam" id="3.30.470.20:FF:000002">
    <property type="entry name" value="Succinate--CoA ligase [ADP-forming] subunit beta"/>
    <property type="match status" value="1"/>
</dbReference>
<dbReference type="GO" id="GO:0004776">
    <property type="term" value="F:succinate-CoA ligase (GDP-forming) activity"/>
    <property type="evidence" value="ECO:0007669"/>
    <property type="project" value="RHEA"/>
</dbReference>
<dbReference type="InterPro" id="IPR005809">
    <property type="entry name" value="Succ_CoA_ligase-like_bsu"/>
</dbReference>
<feature type="binding site" evidence="7">
    <location>
        <position position="98"/>
    </location>
    <ligand>
        <name>ATP</name>
        <dbReference type="ChEBI" id="CHEBI:30616"/>
    </ligand>
</feature>
<accession>A0A1X4XUT0</accession>
<evidence type="ECO:0000256" key="9">
    <source>
        <dbReference type="SAM" id="MobiDB-lite"/>
    </source>
</evidence>
<dbReference type="GO" id="GO:0005524">
    <property type="term" value="F:ATP binding"/>
    <property type="evidence" value="ECO:0007669"/>
    <property type="project" value="UniProtKB-UniRule"/>
</dbReference>
<dbReference type="GO" id="GO:0004775">
    <property type="term" value="F:succinate-CoA ligase (ADP-forming) activity"/>
    <property type="evidence" value="ECO:0007669"/>
    <property type="project" value="UniProtKB-UniRule"/>
</dbReference>
<evidence type="ECO:0000256" key="6">
    <source>
        <dbReference type="ARBA" id="ARBA00022842"/>
    </source>
</evidence>
<dbReference type="FunFam" id="3.30.1490.20:FF:000002">
    <property type="entry name" value="Succinate--CoA ligase [ADP-forming] subunit beta"/>
    <property type="match status" value="1"/>
</dbReference>
<evidence type="ECO:0000256" key="8">
    <source>
        <dbReference type="PROSITE-ProRule" id="PRU00409"/>
    </source>
</evidence>
<dbReference type="PANTHER" id="PTHR11815">
    <property type="entry name" value="SUCCINYL-COA SYNTHETASE BETA CHAIN"/>
    <property type="match status" value="1"/>
</dbReference>
<keyword evidence="12" id="KW-1185">Reference proteome</keyword>
<dbReference type="NCBIfam" id="TIGR01016">
    <property type="entry name" value="sucCoAbeta"/>
    <property type="match status" value="1"/>
</dbReference>
<feature type="binding site" evidence="7">
    <location>
        <position position="262"/>
    </location>
    <ligand>
        <name>substrate</name>
        <note>ligand shared with subunit alpha</note>
    </ligand>
</feature>
<dbReference type="FunFam" id="3.40.50.261:FF:000001">
    <property type="entry name" value="Succinate--CoA ligase [ADP-forming] subunit beta"/>
    <property type="match status" value="1"/>
</dbReference>
<feature type="binding site" evidence="7">
    <location>
        <position position="197"/>
    </location>
    <ligand>
        <name>Mg(2+)</name>
        <dbReference type="ChEBI" id="CHEBI:18420"/>
    </ligand>
</feature>
<gene>
    <name evidence="7" type="primary">sucC</name>
    <name evidence="11" type="ORF">DESAMIL20_831</name>
</gene>
<evidence type="ECO:0000259" key="10">
    <source>
        <dbReference type="PROSITE" id="PS50975"/>
    </source>
</evidence>
<dbReference type="PROSITE" id="PS01217">
    <property type="entry name" value="SUCCINYL_COA_LIG_3"/>
    <property type="match status" value="1"/>
</dbReference>
<dbReference type="InterPro" id="IPR016102">
    <property type="entry name" value="Succinyl-CoA_synth-like"/>
</dbReference>
<dbReference type="Pfam" id="PF08442">
    <property type="entry name" value="ATP-grasp_2"/>
    <property type="match status" value="1"/>
</dbReference>
<keyword evidence="6 7" id="KW-0460">Magnesium</keyword>
<comment type="pathway">
    <text evidence="7">Carbohydrate metabolism; tricarboxylic acid cycle; succinate from succinyl-CoA (ligase route): step 1/1.</text>
</comment>
<keyword evidence="5 7" id="KW-0547">Nucleotide-binding</keyword>
<protein>
    <recommendedName>
        <fullName evidence="7">Succinate--CoA ligase [ADP-forming] subunit beta</fullName>
        <ecNumber evidence="7">6.2.1.5</ecNumber>
    </recommendedName>
    <alternativeName>
        <fullName evidence="7">Succinyl-CoA synthetase subunit beta</fullName>
        <shortName evidence="7">SCS-beta</shortName>
    </alternativeName>
</protein>
<dbReference type="PROSITE" id="PS50975">
    <property type="entry name" value="ATP_GRASP"/>
    <property type="match status" value="1"/>
</dbReference>
<dbReference type="SUPFAM" id="SSF56059">
    <property type="entry name" value="Glutathione synthetase ATP-binding domain-like"/>
    <property type="match status" value="1"/>
</dbReference>
<sequence length="403" mass="44638">MKLHEYQAKELMSLYEVPVPEGRVAYFPYDAWMVAMELGFPVVLKAQVLTGGRGKAGGVRIAKTADEARDIAQELFGKTLVTAQTGPQGSKVRKLLVEKVSSIKRELYFSITIDRTIGKPAVIASKRGGMSIEEVSELYPEDIIKIPIDPAVGFLPYQIRRLKYDLDLVEQEKEISKIVSNLYKLFMDKDCSLLEMNPLVVTDTNHLVALDAKIEIDDNAIFRRKEIAKMRDLTEYDPDELEARFAGLNFIKLDGDIGCMVNGAGLAMATMDVIKFAGGNPANFLDVGGEATPDTIAKGFEIITRDLKVKALFINIFGGIVRCDKVANGILQALKTVEVKVPIVVRLTGMNKEEGMEMLKNSGLAFSVAKDIKEAAHMITQITKGKSQEQQKETTKETNKKEK</sequence>
<feature type="binding site" evidence="7">
    <location>
        <position position="106"/>
    </location>
    <ligand>
        <name>ATP</name>
        <dbReference type="ChEBI" id="CHEBI:30616"/>
    </ligand>
</feature>
<dbReference type="GO" id="GO:0005829">
    <property type="term" value="C:cytosol"/>
    <property type="evidence" value="ECO:0007669"/>
    <property type="project" value="TreeGrafter"/>
</dbReference>
<dbReference type="UniPathway" id="UPA00223">
    <property type="reaction ID" value="UER00999"/>
</dbReference>
<dbReference type="Gene3D" id="3.30.470.20">
    <property type="entry name" value="ATP-grasp fold, B domain"/>
    <property type="match status" value="1"/>
</dbReference>
<dbReference type="GO" id="GO:0006104">
    <property type="term" value="P:succinyl-CoA metabolic process"/>
    <property type="evidence" value="ECO:0007669"/>
    <property type="project" value="TreeGrafter"/>
</dbReference>
<evidence type="ECO:0000313" key="11">
    <source>
        <dbReference type="EMBL" id="OSS41278.1"/>
    </source>
</evidence>
<comment type="catalytic activity">
    <reaction evidence="7">
        <text>GTP + succinate + CoA = succinyl-CoA + GDP + phosphate</text>
        <dbReference type="Rhea" id="RHEA:22120"/>
        <dbReference type="ChEBI" id="CHEBI:30031"/>
        <dbReference type="ChEBI" id="CHEBI:37565"/>
        <dbReference type="ChEBI" id="CHEBI:43474"/>
        <dbReference type="ChEBI" id="CHEBI:57287"/>
        <dbReference type="ChEBI" id="CHEBI:57292"/>
        <dbReference type="ChEBI" id="CHEBI:58189"/>
    </reaction>
</comment>
<dbReference type="Gene3D" id="3.30.1490.20">
    <property type="entry name" value="ATP-grasp fold, A domain"/>
    <property type="match status" value="1"/>
</dbReference>
<dbReference type="HAMAP" id="MF_00558">
    <property type="entry name" value="Succ_CoA_beta"/>
    <property type="match status" value="1"/>
</dbReference>
<evidence type="ECO:0000313" key="12">
    <source>
        <dbReference type="Proteomes" id="UP000194141"/>
    </source>
</evidence>
<dbReference type="Gene3D" id="3.40.50.261">
    <property type="entry name" value="Succinyl-CoA synthetase domains"/>
    <property type="match status" value="1"/>
</dbReference>
<comment type="function">
    <text evidence="7">Succinyl-CoA synthetase functions in the citric acid cycle (TCA), coupling the hydrolysis of succinyl-CoA to the synthesis of either ATP or GTP and thus represents the only step of substrate-level phosphorylation in the TCA. The beta subunit provides nucleotide specificity of the enzyme and binds the substrate succinate, while the binding sites for coenzyme A and phosphate are found in the alpha subunit.</text>
</comment>
<dbReference type="GO" id="GO:0000287">
    <property type="term" value="F:magnesium ion binding"/>
    <property type="evidence" value="ECO:0007669"/>
    <property type="project" value="UniProtKB-UniRule"/>
</dbReference>
<comment type="cofactor">
    <cofactor evidence="7">
        <name>Mg(2+)</name>
        <dbReference type="ChEBI" id="CHEBI:18420"/>
    </cofactor>
    <text evidence="7">Binds 1 Mg(2+) ion per subunit.</text>
</comment>
<dbReference type="InterPro" id="IPR011761">
    <property type="entry name" value="ATP-grasp"/>
</dbReference>
<dbReference type="EMBL" id="MDSU01000018">
    <property type="protein sequence ID" value="OSS41278.1"/>
    <property type="molecule type" value="Genomic_DNA"/>
</dbReference>
<feature type="binding site" evidence="7">
    <location>
        <position position="101"/>
    </location>
    <ligand>
        <name>ATP</name>
        <dbReference type="ChEBI" id="CHEBI:30616"/>
    </ligand>
</feature>
<feature type="domain" description="ATP-grasp" evidence="10">
    <location>
        <begin position="9"/>
        <end position="54"/>
    </location>
</feature>
<feature type="compositionally biased region" description="Basic and acidic residues" evidence="9">
    <location>
        <begin position="386"/>
        <end position="403"/>
    </location>
</feature>
<keyword evidence="7 8" id="KW-0067">ATP-binding</keyword>
<dbReference type="PIRSF" id="PIRSF001554">
    <property type="entry name" value="SucCS_beta"/>
    <property type="match status" value="1"/>
</dbReference>
<feature type="binding site" evidence="7">
    <location>
        <position position="211"/>
    </location>
    <ligand>
        <name>Mg(2+)</name>
        <dbReference type="ChEBI" id="CHEBI:18420"/>
    </ligand>
</feature>
<dbReference type="InterPro" id="IPR005811">
    <property type="entry name" value="SUCC_ACL_C"/>
</dbReference>
<dbReference type="STRING" id="1562698.DESAMIL20_831"/>
<dbReference type="OrthoDB" id="9802602at2"/>
<evidence type="ECO:0000256" key="3">
    <source>
        <dbReference type="ARBA" id="ARBA00022598"/>
    </source>
</evidence>
<comment type="subunit">
    <text evidence="7">Heterotetramer of two alpha and two beta subunits.</text>
</comment>
<evidence type="ECO:0000256" key="1">
    <source>
        <dbReference type="ARBA" id="ARBA00009182"/>
    </source>
</evidence>
<feature type="binding site" evidence="7">
    <location>
        <begin position="319"/>
        <end position="321"/>
    </location>
    <ligand>
        <name>substrate</name>
        <note>ligand shared with subunit alpha</note>
    </ligand>
</feature>
<feature type="binding site" evidence="7">
    <location>
        <position position="45"/>
    </location>
    <ligand>
        <name>ATP</name>
        <dbReference type="ChEBI" id="CHEBI:30616"/>
    </ligand>
</feature>
<dbReference type="InterPro" id="IPR013815">
    <property type="entry name" value="ATP_grasp_subdomain_1"/>
</dbReference>
<dbReference type="RefSeq" id="WP_086033550.1">
    <property type="nucleotide sequence ID" value="NZ_MDSU01000018.1"/>
</dbReference>
<dbReference type="PANTHER" id="PTHR11815:SF10">
    <property type="entry name" value="SUCCINATE--COA LIGASE [GDP-FORMING] SUBUNIT BETA, MITOCHONDRIAL"/>
    <property type="match status" value="1"/>
</dbReference>
<dbReference type="NCBIfam" id="NF001913">
    <property type="entry name" value="PRK00696.1"/>
    <property type="match status" value="1"/>
</dbReference>
<dbReference type="GO" id="GO:0006099">
    <property type="term" value="P:tricarboxylic acid cycle"/>
    <property type="evidence" value="ECO:0007669"/>
    <property type="project" value="UniProtKB-UniRule"/>
</dbReference>
<dbReference type="Proteomes" id="UP000194141">
    <property type="component" value="Unassembled WGS sequence"/>
</dbReference>
<dbReference type="InterPro" id="IPR013650">
    <property type="entry name" value="ATP-grasp_succ-CoA_synth-type"/>
</dbReference>
<dbReference type="SUPFAM" id="SSF52210">
    <property type="entry name" value="Succinyl-CoA synthetase domains"/>
    <property type="match status" value="1"/>
</dbReference>
<comment type="similarity">
    <text evidence="1 7">Belongs to the succinate/malate CoA ligase beta subunit family.</text>
</comment>
<evidence type="ECO:0000256" key="2">
    <source>
        <dbReference type="ARBA" id="ARBA00022532"/>
    </source>
</evidence>
<evidence type="ECO:0000256" key="7">
    <source>
        <dbReference type="HAMAP-Rule" id="MF_00558"/>
    </source>
</evidence>
<name>A0A1X4XUT0_9BACT</name>
<evidence type="ECO:0000256" key="4">
    <source>
        <dbReference type="ARBA" id="ARBA00022723"/>
    </source>
</evidence>
<reference evidence="11 12" key="1">
    <citation type="journal article" date="2017" name="Front. Microbiol.">
        <title>Genome Sequence of Desulfurella amilsii Strain TR1 and Comparative Genomics of Desulfurellaceae Family.</title>
        <authorList>
            <person name="Florentino A.P."/>
            <person name="Stams A.J."/>
            <person name="Sanchez-Andrea I."/>
        </authorList>
    </citation>
    <scope>NUCLEOTIDE SEQUENCE [LARGE SCALE GENOMIC DNA]</scope>
    <source>
        <strain evidence="11 12">TR1</strain>
    </source>
</reference>
<dbReference type="GO" id="GO:0042709">
    <property type="term" value="C:succinate-CoA ligase complex"/>
    <property type="evidence" value="ECO:0007669"/>
    <property type="project" value="TreeGrafter"/>
</dbReference>
<dbReference type="InterPro" id="IPR017866">
    <property type="entry name" value="Succ-CoA_synthase_bsu_CS"/>
</dbReference>
<dbReference type="EC" id="6.2.1.5" evidence="7"/>
<dbReference type="Pfam" id="PF00549">
    <property type="entry name" value="Ligase_CoA"/>
    <property type="match status" value="1"/>
</dbReference>